<dbReference type="GO" id="GO:0004520">
    <property type="term" value="F:DNA endonuclease activity"/>
    <property type="evidence" value="ECO:0007669"/>
    <property type="project" value="InterPro"/>
</dbReference>
<comment type="similarity">
    <text evidence="10">Belongs to the CRISPR-associated endonuclease Cas1 family.</text>
</comment>
<protein>
    <recommendedName>
        <fullName evidence="10">CRISPR-associated endonuclease Cas1</fullName>
        <ecNumber evidence="10">3.1.-.-</ecNumber>
    </recommendedName>
</protein>
<dbReference type="Proteomes" id="UP000005753">
    <property type="component" value="Chromosome"/>
</dbReference>
<dbReference type="PANTHER" id="PTHR34353">
    <property type="entry name" value="CRISPR-ASSOCIATED ENDONUCLEASE CAS1 1"/>
    <property type="match status" value="1"/>
</dbReference>
<evidence type="ECO:0000313" key="12">
    <source>
        <dbReference type="Proteomes" id="UP000005753"/>
    </source>
</evidence>
<keyword evidence="2 10" id="KW-0479">Metal-binding</keyword>
<dbReference type="GO" id="GO:0046872">
    <property type="term" value="F:metal ion binding"/>
    <property type="evidence" value="ECO:0007669"/>
    <property type="project" value="UniProtKB-UniRule"/>
</dbReference>
<dbReference type="GO" id="GO:0003677">
    <property type="term" value="F:DNA binding"/>
    <property type="evidence" value="ECO:0007669"/>
    <property type="project" value="UniProtKB-KW"/>
</dbReference>
<dbReference type="InterPro" id="IPR050646">
    <property type="entry name" value="Cas1"/>
</dbReference>
<dbReference type="GO" id="GO:0051607">
    <property type="term" value="P:defense response to virus"/>
    <property type="evidence" value="ECO:0007669"/>
    <property type="project" value="UniProtKB-UniRule"/>
</dbReference>
<evidence type="ECO:0000256" key="3">
    <source>
        <dbReference type="ARBA" id="ARBA00022759"/>
    </source>
</evidence>
<keyword evidence="4 10" id="KW-0378">Hydrolase</keyword>
<evidence type="ECO:0000256" key="10">
    <source>
        <dbReference type="HAMAP-Rule" id="MF_01470"/>
    </source>
</evidence>
<feature type="binding site" evidence="10">
    <location>
        <position position="234"/>
    </location>
    <ligand>
        <name>Mn(2+)</name>
        <dbReference type="ChEBI" id="CHEBI:29035"/>
    </ligand>
</feature>
<dbReference type="PANTHER" id="PTHR34353:SF2">
    <property type="entry name" value="CRISPR-ASSOCIATED ENDONUCLEASE CAS1 1"/>
    <property type="match status" value="1"/>
</dbReference>
<keyword evidence="8 10" id="KW-0464">Manganese</keyword>
<dbReference type="InterPro" id="IPR042206">
    <property type="entry name" value="CRISPR-assoc_Cas1_C"/>
</dbReference>
<dbReference type="EC" id="3.1.-.-" evidence="10"/>
<dbReference type="GO" id="GO:0043571">
    <property type="term" value="P:maintenance of CRISPR repeat elements"/>
    <property type="evidence" value="ECO:0007669"/>
    <property type="project" value="UniProtKB-UniRule"/>
</dbReference>
<dbReference type="EMBL" id="CM001487">
    <property type="protein sequence ID" value="EIM57405.1"/>
    <property type="molecule type" value="Genomic_DNA"/>
</dbReference>
<evidence type="ECO:0000313" key="11">
    <source>
        <dbReference type="EMBL" id="EIM57405.1"/>
    </source>
</evidence>
<evidence type="ECO:0000256" key="7">
    <source>
        <dbReference type="ARBA" id="ARBA00023125"/>
    </source>
</evidence>
<dbReference type="CDD" id="cd09721">
    <property type="entry name" value="Cas1_I-C"/>
    <property type="match status" value="1"/>
</dbReference>
<dbReference type="InterPro" id="IPR002729">
    <property type="entry name" value="CRISPR-assoc_Cas1"/>
</dbReference>
<dbReference type="InterPro" id="IPR042211">
    <property type="entry name" value="CRISPR-assoc_Cas1_N"/>
</dbReference>
<dbReference type="NCBIfam" id="TIGR03640">
    <property type="entry name" value="cas1_DVULG"/>
    <property type="match status" value="1"/>
</dbReference>
<reference evidence="11 12" key="1">
    <citation type="submission" date="2010-08" db="EMBL/GenBank/DDBJ databases">
        <authorList>
            <consortium name="US DOE Joint Genome Institute (JGI-PGF)"/>
            <person name="Lucas S."/>
            <person name="Copeland A."/>
            <person name="Lapidus A."/>
            <person name="Cheng J.-F."/>
            <person name="Bruce D."/>
            <person name="Goodwin L."/>
            <person name="Pitluck S."/>
            <person name="Land M.L."/>
            <person name="Hauser L."/>
            <person name="Chang Y.-J."/>
            <person name="Anderson I.J."/>
            <person name="Johnson E."/>
            <person name="Mulhopadhyay B."/>
            <person name="Kyrpides N."/>
            <person name="Woyke T.J."/>
        </authorList>
    </citation>
    <scope>NUCLEOTIDE SEQUENCE [LARGE SCALE GENOMIC DNA]</scope>
    <source>
        <strain evidence="11 12">6</strain>
    </source>
</reference>
<dbReference type="HOGENOM" id="CLU_052779_1_0_9"/>
<dbReference type="InterPro" id="IPR019856">
    <property type="entry name" value="CRISPR-assoc_Cas1_DVULG"/>
</dbReference>
<keyword evidence="7 10" id="KW-0238">DNA-binding</keyword>
<comment type="function">
    <text evidence="10">CRISPR (clustered regularly interspaced short palindromic repeat), is an adaptive immune system that provides protection against mobile genetic elements (viruses, transposable elements and conjugative plasmids). CRISPR clusters contain spacers, sequences complementary to antecedent mobile elements, and target invading nucleic acids. CRISPR clusters are transcribed and processed into CRISPR RNA (crRNA). Acts as a dsDNA endonuclease. Involved in the integration of spacer DNA into the CRISPR cassette.</text>
</comment>
<dbReference type="Pfam" id="PF01867">
    <property type="entry name" value="Cas_Cas1"/>
    <property type="match status" value="1"/>
</dbReference>
<dbReference type="eggNOG" id="COG1518">
    <property type="taxonomic scope" value="Bacteria"/>
</dbReference>
<keyword evidence="6 10" id="KW-0051">Antiviral defense</keyword>
<sequence>MKKLLNTLYITNENAYLSLKGETVVVEIGETKIGQFPLLNFEEIVCFSYRGATPQLLGKCAMMGIGVSFYSPFGKFLFRVSNNENGNVLLRRKQYRIADDDKQCSSIVKNFIVGKIYNSRWVLDRTLRDHSLRVDGEKIRKAKSLLDKRIKQIMETDSVEVIRGLEGEAAQVYFDCFDELILNQKKDFRFQGRNRRPPEDNINAMLSFGYSLLSNECVNGLQSVGLDPFVGFLHKDRPGRKSLALDLMEELRPLLVDRFVLTLINNRQIKSEDFVRSESNSVEFTEKGRKLFLTEWQNHKKEEITHPYLKEKIQWGIVPYVQALLLARFIRDDIDGYPPFLWR</sequence>
<keyword evidence="3 10" id="KW-0255">Endonuclease</keyword>
<evidence type="ECO:0000256" key="8">
    <source>
        <dbReference type="ARBA" id="ARBA00023211"/>
    </source>
</evidence>
<keyword evidence="1 10" id="KW-0540">Nuclease</keyword>
<keyword evidence="12" id="KW-1185">Reference proteome</keyword>
<dbReference type="AlphaFoldDB" id="I5AUD2"/>
<evidence type="ECO:0000256" key="1">
    <source>
        <dbReference type="ARBA" id="ARBA00022722"/>
    </source>
</evidence>
<organism evidence="11 12">
    <name type="scientific">Eubacterium cellulosolvens (strain ATCC 43171 / JCM 9499 / 6)</name>
    <name type="common">Cillobacterium cellulosolvens</name>
    <dbReference type="NCBI Taxonomy" id="633697"/>
    <lineage>
        <taxon>Bacteria</taxon>
        <taxon>Bacillati</taxon>
        <taxon>Bacillota</taxon>
        <taxon>Clostridia</taxon>
        <taxon>Eubacteriales</taxon>
        <taxon>Eubacteriaceae</taxon>
        <taxon>Eubacterium</taxon>
    </lineage>
</organism>
<gene>
    <name evidence="10" type="primary">cas1</name>
    <name evidence="11" type="ORF">EubceDRAFT1_1616</name>
</gene>
<feature type="binding site" evidence="10">
    <location>
        <position position="166"/>
    </location>
    <ligand>
        <name>Mn(2+)</name>
        <dbReference type="ChEBI" id="CHEBI:29035"/>
    </ligand>
</feature>
<dbReference type="HAMAP" id="MF_01470">
    <property type="entry name" value="Cas1"/>
    <property type="match status" value="1"/>
</dbReference>
<evidence type="ECO:0000256" key="9">
    <source>
        <dbReference type="ARBA" id="ARBA00038592"/>
    </source>
</evidence>
<dbReference type="GO" id="GO:0016787">
    <property type="term" value="F:hydrolase activity"/>
    <property type="evidence" value="ECO:0007669"/>
    <property type="project" value="UniProtKB-KW"/>
</dbReference>
<evidence type="ECO:0000256" key="6">
    <source>
        <dbReference type="ARBA" id="ARBA00023118"/>
    </source>
</evidence>
<dbReference type="OrthoDB" id="9803119at2"/>
<feature type="binding site" evidence="10">
    <location>
        <position position="249"/>
    </location>
    <ligand>
        <name>Mn(2+)</name>
        <dbReference type="ChEBI" id="CHEBI:29035"/>
    </ligand>
</feature>
<reference evidence="11 12" key="2">
    <citation type="submission" date="2012-02" db="EMBL/GenBank/DDBJ databases">
        <title>Improved High-Quality Draft sequence of Eubacterium cellulosolvens 6.</title>
        <authorList>
            <consortium name="US DOE Joint Genome Institute"/>
            <person name="Lucas S."/>
            <person name="Han J."/>
            <person name="Lapidus A."/>
            <person name="Cheng J.-F."/>
            <person name="Goodwin L."/>
            <person name="Pitluck S."/>
            <person name="Peters L."/>
            <person name="Mikhailova N."/>
            <person name="Gu W."/>
            <person name="Detter J.C."/>
            <person name="Han C."/>
            <person name="Tapia R."/>
            <person name="Land M."/>
            <person name="Hauser L."/>
            <person name="Kyrpides N."/>
            <person name="Ivanova N."/>
            <person name="Pagani I."/>
            <person name="Johnson E."/>
            <person name="Mukhopadhyay B."/>
            <person name="Anderson I."/>
            <person name="Woyke T."/>
        </authorList>
    </citation>
    <scope>NUCLEOTIDE SEQUENCE [LARGE SCALE GENOMIC DNA]</scope>
    <source>
        <strain evidence="11 12">6</strain>
    </source>
</reference>
<keyword evidence="5 10" id="KW-0460">Magnesium</keyword>
<comment type="subunit">
    <text evidence="9 10">Homodimer, forms a heterotetramer with a Cas2 homodimer.</text>
</comment>
<dbReference type="STRING" id="633697.EubceDRAFT1_1616"/>
<evidence type="ECO:0000256" key="5">
    <source>
        <dbReference type="ARBA" id="ARBA00022842"/>
    </source>
</evidence>
<accession>I5AUD2</accession>
<dbReference type="NCBIfam" id="TIGR00287">
    <property type="entry name" value="cas1"/>
    <property type="match status" value="1"/>
</dbReference>
<dbReference type="Gene3D" id="1.20.120.920">
    <property type="entry name" value="CRISPR-associated endonuclease Cas1, C-terminal domain"/>
    <property type="match status" value="1"/>
</dbReference>
<evidence type="ECO:0000256" key="4">
    <source>
        <dbReference type="ARBA" id="ARBA00022801"/>
    </source>
</evidence>
<proteinExistence type="inferred from homology"/>
<dbReference type="Gene3D" id="3.100.10.20">
    <property type="entry name" value="CRISPR-associated endonuclease Cas1, N-terminal domain"/>
    <property type="match status" value="1"/>
</dbReference>
<name>I5AUD2_EUBC6</name>
<evidence type="ECO:0000256" key="2">
    <source>
        <dbReference type="ARBA" id="ARBA00022723"/>
    </source>
</evidence>
<comment type="cofactor">
    <cofactor evidence="10">
        <name>Mg(2+)</name>
        <dbReference type="ChEBI" id="CHEBI:18420"/>
    </cofactor>
    <cofactor evidence="10">
        <name>Mn(2+)</name>
        <dbReference type="ChEBI" id="CHEBI:29035"/>
    </cofactor>
</comment>